<evidence type="ECO:0000313" key="2">
    <source>
        <dbReference type="EMBL" id="VAW55889.1"/>
    </source>
</evidence>
<reference evidence="2" key="1">
    <citation type="submission" date="2018-06" db="EMBL/GenBank/DDBJ databases">
        <authorList>
            <person name="Zhirakovskaya E."/>
        </authorList>
    </citation>
    <scope>NUCLEOTIDE SEQUENCE</scope>
</reference>
<dbReference type="EMBL" id="UOFF01000133">
    <property type="protein sequence ID" value="VAW55889.1"/>
    <property type="molecule type" value="Genomic_DNA"/>
</dbReference>
<dbReference type="AlphaFoldDB" id="A0A3B0X2U9"/>
<feature type="compositionally biased region" description="Low complexity" evidence="1">
    <location>
        <begin position="76"/>
        <end position="86"/>
    </location>
</feature>
<gene>
    <name evidence="2" type="ORF">MNBD_GAMMA07-983</name>
</gene>
<feature type="compositionally biased region" description="Basic and acidic residues" evidence="1">
    <location>
        <begin position="87"/>
        <end position="104"/>
    </location>
</feature>
<proteinExistence type="predicted"/>
<organism evidence="2">
    <name type="scientific">hydrothermal vent metagenome</name>
    <dbReference type="NCBI Taxonomy" id="652676"/>
    <lineage>
        <taxon>unclassified sequences</taxon>
        <taxon>metagenomes</taxon>
        <taxon>ecological metagenomes</taxon>
    </lineage>
</organism>
<feature type="region of interest" description="Disordered" evidence="1">
    <location>
        <begin position="34"/>
        <end position="108"/>
    </location>
</feature>
<evidence type="ECO:0000256" key="1">
    <source>
        <dbReference type="SAM" id="MobiDB-lite"/>
    </source>
</evidence>
<name>A0A3B0X2U9_9ZZZZ</name>
<sequence length="139" mass="15027">MKTRKHLYFVSALLISLSQSAAFAYDTLGDDLETPDTLLQTTTPDKHPSSAGDSNIVISSGGAARNEIDTPDPILSTVKSKQSSVSKDFKVESRKVTEDDKALESPDPLLKTAKAGYLSKKAEKQNALEMPDPLLDSMN</sequence>
<accession>A0A3B0X2U9</accession>
<protein>
    <submittedName>
        <fullName evidence="2">Uncharacterized protein</fullName>
    </submittedName>
</protein>